<dbReference type="Proteomes" id="UP000822688">
    <property type="component" value="Chromosome 12"/>
</dbReference>
<dbReference type="InterPro" id="IPR014746">
    <property type="entry name" value="Gln_synth/guanido_kin_cat_dom"/>
</dbReference>
<evidence type="ECO:0000259" key="1">
    <source>
        <dbReference type="Pfam" id="PF02934"/>
    </source>
</evidence>
<comment type="caution">
    <text evidence="2">The sequence shown here is derived from an EMBL/GenBank/DDBJ whole genome shotgun (WGS) entry which is preliminary data.</text>
</comment>
<organism evidence="2 3">
    <name type="scientific">Ceratodon purpureus</name>
    <name type="common">Fire moss</name>
    <name type="synonym">Dicranum purpureum</name>
    <dbReference type="NCBI Taxonomy" id="3225"/>
    <lineage>
        <taxon>Eukaryota</taxon>
        <taxon>Viridiplantae</taxon>
        <taxon>Streptophyta</taxon>
        <taxon>Embryophyta</taxon>
        <taxon>Bryophyta</taxon>
        <taxon>Bryophytina</taxon>
        <taxon>Bryopsida</taxon>
        <taxon>Dicranidae</taxon>
        <taxon>Pseudoditrichales</taxon>
        <taxon>Ditrichaceae</taxon>
        <taxon>Ceratodon</taxon>
    </lineage>
</organism>
<evidence type="ECO:0000313" key="2">
    <source>
        <dbReference type="EMBL" id="KAG0555643.1"/>
    </source>
</evidence>
<proteinExistence type="predicted"/>
<protein>
    <recommendedName>
        <fullName evidence="1">Aspartyl/Glutamyl-tRNA(Gln) amidotransferase subunit B/E catalytic domain-containing protein</fullName>
    </recommendedName>
</protein>
<dbReference type="InterPro" id="IPR006075">
    <property type="entry name" value="Asn/Gln-tRNA_Trfase_suB/E_cat"/>
</dbReference>
<dbReference type="SUPFAM" id="SSF55931">
    <property type="entry name" value="Glutamine synthetase/guanido kinase"/>
    <property type="match status" value="1"/>
</dbReference>
<sequence>MTKESGDLVGAGIGIETHVQLGTTTKAFYSYPSHYGSDPNANVCPVCMGLPSRFGYVVVNVYLSRICGFVLHWCSQFLA</sequence>
<reference evidence="2" key="1">
    <citation type="submission" date="2020-06" db="EMBL/GenBank/DDBJ databases">
        <title>WGS assembly of Ceratodon purpureus strain R40.</title>
        <authorList>
            <person name="Carey S.B."/>
            <person name="Jenkins J."/>
            <person name="Shu S."/>
            <person name="Lovell J.T."/>
            <person name="Sreedasyam A."/>
            <person name="Maumus F."/>
            <person name="Tiley G.P."/>
            <person name="Fernandez-Pozo N."/>
            <person name="Barry K."/>
            <person name="Chen C."/>
            <person name="Wang M."/>
            <person name="Lipzen A."/>
            <person name="Daum C."/>
            <person name="Saski C.A."/>
            <person name="Payton A.C."/>
            <person name="Mcbreen J.C."/>
            <person name="Conrad R.E."/>
            <person name="Kollar L.M."/>
            <person name="Olsson S."/>
            <person name="Huttunen S."/>
            <person name="Landis J.B."/>
            <person name="Wickett N.J."/>
            <person name="Johnson M.G."/>
            <person name="Rensing S.A."/>
            <person name="Grimwood J."/>
            <person name="Schmutz J."/>
            <person name="Mcdaniel S.F."/>
        </authorList>
    </citation>
    <scope>NUCLEOTIDE SEQUENCE</scope>
    <source>
        <strain evidence="2">R40</strain>
    </source>
</reference>
<gene>
    <name evidence="2" type="ORF">KC19_12G184600</name>
</gene>
<accession>A0A8T0G8W4</accession>
<dbReference type="Pfam" id="PF02934">
    <property type="entry name" value="GatB_N"/>
    <property type="match status" value="1"/>
</dbReference>
<evidence type="ECO:0000313" key="3">
    <source>
        <dbReference type="Proteomes" id="UP000822688"/>
    </source>
</evidence>
<feature type="domain" description="Aspartyl/Glutamyl-tRNA(Gln) amidotransferase subunit B/E catalytic" evidence="1">
    <location>
        <begin position="13"/>
        <end position="52"/>
    </location>
</feature>
<name>A0A8T0G8W4_CERPU</name>
<dbReference type="AlphaFoldDB" id="A0A8T0G8W4"/>
<keyword evidence="3" id="KW-1185">Reference proteome</keyword>
<dbReference type="EMBL" id="CM026433">
    <property type="protein sequence ID" value="KAG0555643.1"/>
    <property type="molecule type" value="Genomic_DNA"/>
</dbReference>
<dbReference type="GO" id="GO:0016874">
    <property type="term" value="F:ligase activity"/>
    <property type="evidence" value="ECO:0007669"/>
    <property type="project" value="InterPro"/>
</dbReference>